<sequence>MSNINKYNCEYQHRLNEEQQKSIHNECRPKRNPQNVQAWLIGRDVASLAAAVHLITKAKVPAHQVHILDIHHGSTGVIKAPGAQPYFHEECVKDILNVVPSLTDPDKSCWENIKEHEWYTRPINQSHARVIRQDQGETRQRKARMDLIEFILDDEKSFGPKKIGDLFDKTLFESEFWTLWSTTFMLQKWHSASEFHRLLCKYLPEMHTRNSV</sequence>
<protein>
    <submittedName>
        <fullName evidence="1">Uncharacterized protein</fullName>
    </submittedName>
</protein>
<dbReference type="EMBL" id="JAPQKI010000005">
    <property type="protein sequence ID" value="KAJ5100019.1"/>
    <property type="molecule type" value="Genomic_DNA"/>
</dbReference>
<gene>
    <name evidence="1" type="ORF">N7532_007020</name>
</gene>
<reference evidence="1" key="2">
    <citation type="journal article" date="2023" name="IMA Fungus">
        <title>Comparative genomic study of the Penicillium genus elucidates a diverse pangenome and 15 lateral gene transfer events.</title>
        <authorList>
            <person name="Petersen C."/>
            <person name="Sorensen T."/>
            <person name="Nielsen M.R."/>
            <person name="Sondergaard T.E."/>
            <person name="Sorensen J.L."/>
            <person name="Fitzpatrick D.A."/>
            <person name="Frisvad J.C."/>
            <person name="Nielsen K.L."/>
        </authorList>
    </citation>
    <scope>NUCLEOTIDE SEQUENCE</scope>
    <source>
        <strain evidence="1">IBT 30761</strain>
    </source>
</reference>
<proteinExistence type="predicted"/>
<dbReference type="InterPro" id="IPR036188">
    <property type="entry name" value="FAD/NAD-bd_sf"/>
</dbReference>
<dbReference type="AlphaFoldDB" id="A0A9W9KBC9"/>
<dbReference type="GO" id="GO:0006631">
    <property type="term" value="P:fatty acid metabolic process"/>
    <property type="evidence" value="ECO:0007669"/>
    <property type="project" value="InterPro"/>
</dbReference>
<dbReference type="Gene3D" id="3.50.50.60">
    <property type="entry name" value="FAD/NAD(P)-binding domain"/>
    <property type="match status" value="1"/>
</dbReference>
<reference evidence="1" key="1">
    <citation type="submission" date="2022-11" db="EMBL/GenBank/DDBJ databases">
        <authorList>
            <person name="Petersen C."/>
        </authorList>
    </citation>
    <scope>NUCLEOTIDE SEQUENCE</scope>
    <source>
        <strain evidence="1">IBT 30761</strain>
    </source>
</reference>
<name>A0A9W9KBC9_9EURO</name>
<dbReference type="GeneID" id="81358492"/>
<organism evidence="1 2">
    <name type="scientific">Penicillium argentinense</name>
    <dbReference type="NCBI Taxonomy" id="1131581"/>
    <lineage>
        <taxon>Eukaryota</taxon>
        <taxon>Fungi</taxon>
        <taxon>Dikarya</taxon>
        <taxon>Ascomycota</taxon>
        <taxon>Pezizomycotina</taxon>
        <taxon>Eurotiomycetes</taxon>
        <taxon>Eurotiomycetidae</taxon>
        <taxon>Eurotiales</taxon>
        <taxon>Aspergillaceae</taxon>
        <taxon>Penicillium</taxon>
    </lineage>
</organism>
<dbReference type="GO" id="GO:0071949">
    <property type="term" value="F:FAD binding"/>
    <property type="evidence" value="ECO:0007669"/>
    <property type="project" value="InterPro"/>
</dbReference>
<evidence type="ECO:0000313" key="1">
    <source>
        <dbReference type="EMBL" id="KAJ5100019.1"/>
    </source>
</evidence>
<dbReference type="GO" id="GO:0050151">
    <property type="term" value="F:oleate hydratase activity"/>
    <property type="evidence" value="ECO:0007669"/>
    <property type="project" value="InterPro"/>
</dbReference>
<dbReference type="OrthoDB" id="545169at2759"/>
<dbReference type="PANTHER" id="PTHR37417:SF4">
    <property type="entry name" value="67 KDA MYOSIN-CROSS-REACTIVE ANTIGEN FAMILY PROTEIN (AFU_ORTHOLOGUE AFUA_3G03570)"/>
    <property type="match status" value="1"/>
</dbReference>
<dbReference type="Proteomes" id="UP001149074">
    <property type="component" value="Unassembled WGS sequence"/>
</dbReference>
<accession>A0A9W9KBC9</accession>
<dbReference type="InterPro" id="IPR010354">
    <property type="entry name" value="Oleate_hydratase"/>
</dbReference>
<dbReference type="PANTHER" id="PTHR37417">
    <property type="entry name" value="67 KDA MYOSIN-CROSS-REACTIVE ANTIGEN FAMILY PROTEIN (AFU_ORTHOLOGUE AFUA_5G09970)"/>
    <property type="match status" value="1"/>
</dbReference>
<dbReference type="RefSeq" id="XP_056475672.1">
    <property type="nucleotide sequence ID" value="XM_056619513.1"/>
</dbReference>
<keyword evidence="2" id="KW-1185">Reference proteome</keyword>
<dbReference type="Pfam" id="PF06100">
    <property type="entry name" value="MCRA"/>
    <property type="match status" value="1"/>
</dbReference>
<comment type="caution">
    <text evidence="1">The sequence shown here is derived from an EMBL/GenBank/DDBJ whole genome shotgun (WGS) entry which is preliminary data.</text>
</comment>
<evidence type="ECO:0000313" key="2">
    <source>
        <dbReference type="Proteomes" id="UP001149074"/>
    </source>
</evidence>